<keyword evidence="2" id="KW-1185">Reference proteome</keyword>
<dbReference type="KEGG" id="ftj:FTUN_0752"/>
<dbReference type="EMBL" id="CP053452">
    <property type="protein sequence ID" value="QJW93247.1"/>
    <property type="molecule type" value="Genomic_DNA"/>
</dbReference>
<dbReference type="RefSeq" id="WP_171469480.1">
    <property type="nucleotide sequence ID" value="NZ_CP053452.2"/>
</dbReference>
<evidence type="ECO:0000313" key="1">
    <source>
        <dbReference type="EMBL" id="QJW93247.1"/>
    </source>
</evidence>
<reference evidence="2" key="1">
    <citation type="submission" date="2020-05" db="EMBL/GenBank/DDBJ databases">
        <title>Frigoriglobus tundricola gen. nov., sp. nov., a psychrotolerant cellulolytic planctomycete of the family Gemmataceae with two divergent copies of 16S rRNA gene.</title>
        <authorList>
            <person name="Kulichevskaya I.S."/>
            <person name="Ivanova A.A."/>
            <person name="Naumoff D.G."/>
            <person name="Beletsky A.V."/>
            <person name="Rijpstra W.I.C."/>
            <person name="Sinninghe Damste J.S."/>
            <person name="Mardanov A.V."/>
            <person name="Ravin N.V."/>
            <person name="Dedysh S.N."/>
        </authorList>
    </citation>
    <scope>NUCLEOTIDE SEQUENCE [LARGE SCALE GENOMIC DNA]</scope>
    <source>
        <strain evidence="2">PL17</strain>
    </source>
</reference>
<protein>
    <submittedName>
        <fullName evidence="1">Uncharacterized protein</fullName>
    </submittedName>
</protein>
<proteinExistence type="predicted"/>
<sequence>MWKAKLTELIEADTKGGKVKYLRSVLRQVETYGERHFPTPAQLRILAPMWQAHEKRRIKRAFSDIIGDILA</sequence>
<accession>A0A6M5YGT7</accession>
<organism evidence="1 2">
    <name type="scientific">Frigoriglobus tundricola</name>
    <dbReference type="NCBI Taxonomy" id="2774151"/>
    <lineage>
        <taxon>Bacteria</taxon>
        <taxon>Pseudomonadati</taxon>
        <taxon>Planctomycetota</taxon>
        <taxon>Planctomycetia</taxon>
        <taxon>Gemmatales</taxon>
        <taxon>Gemmataceae</taxon>
        <taxon>Frigoriglobus</taxon>
    </lineage>
</organism>
<dbReference type="Proteomes" id="UP000503447">
    <property type="component" value="Chromosome"/>
</dbReference>
<evidence type="ECO:0000313" key="2">
    <source>
        <dbReference type="Proteomes" id="UP000503447"/>
    </source>
</evidence>
<name>A0A6M5YGT7_9BACT</name>
<gene>
    <name evidence="1" type="ORF">FTUN_0752</name>
</gene>
<dbReference type="AlphaFoldDB" id="A0A6M5YGT7"/>